<proteinExistence type="predicted"/>
<dbReference type="PANTHER" id="PTHR31508:SF2">
    <property type="entry name" value="PROTEIN PITCHFORK"/>
    <property type="match status" value="1"/>
</dbReference>
<reference evidence="2" key="2">
    <citation type="submission" date="2018-07" db="EMBL/GenBank/DDBJ databases">
        <authorList>
            <person name="Quirk P.G."/>
            <person name="Krulwich T.A."/>
        </authorList>
    </citation>
    <scope>NUCLEOTIDE SEQUENCE</scope>
</reference>
<dbReference type="OMA" id="VREQKWV"/>
<evidence type="ECO:0000313" key="1">
    <source>
        <dbReference type="EMBL" id="SSX09612.1"/>
    </source>
</evidence>
<sequence length="297" mass="34638">MVKIVLHDKTRDEIREERSEFNLIVKRCNELGFEYVLKPREFTSKGLCFGTKLPREVLPLQGPCLSPFMRYCVSEANSKIGPGSYCLKKPEKHIPNIYGLISKANRFPVVGGNDIKTKYLNDDFYDVRDIGKKKFKKDYKPFGSSSKEIQFSSHHNIPGVGTYNLQPKRRKPQFKHSFGGAITPIFPVNVICSPYHLDKCTVCDLTPISDYFKNSKNDQSLCQKCMVIERDKAKYQSKSKSDKLKRLNELENDFELTRYCDFYHQHENTTAKVRLLDPKVLRLKLRREHYLSKFDFK</sequence>
<dbReference type="EMBL" id="UFQT01001192">
    <property type="protein sequence ID" value="SSX29408.1"/>
    <property type="molecule type" value="Genomic_DNA"/>
</dbReference>
<name>A0A336KXX2_CULSO</name>
<gene>
    <name evidence="1" type="primary">CSON001261</name>
</gene>
<dbReference type="VEuPathDB" id="VectorBase:CSON001261"/>
<organism evidence="1">
    <name type="scientific">Culicoides sonorensis</name>
    <name type="common">Biting midge</name>
    <dbReference type="NCBI Taxonomy" id="179676"/>
    <lineage>
        <taxon>Eukaryota</taxon>
        <taxon>Metazoa</taxon>
        <taxon>Ecdysozoa</taxon>
        <taxon>Arthropoda</taxon>
        <taxon>Hexapoda</taxon>
        <taxon>Insecta</taxon>
        <taxon>Pterygota</taxon>
        <taxon>Neoptera</taxon>
        <taxon>Endopterygota</taxon>
        <taxon>Diptera</taxon>
        <taxon>Nematocera</taxon>
        <taxon>Chironomoidea</taxon>
        <taxon>Ceratopogonidae</taxon>
        <taxon>Ceratopogoninae</taxon>
        <taxon>Culicoides</taxon>
        <taxon>Monoculicoides</taxon>
    </lineage>
</organism>
<dbReference type="GO" id="GO:0008092">
    <property type="term" value="F:cytoskeletal protein binding"/>
    <property type="evidence" value="ECO:0007669"/>
    <property type="project" value="TreeGrafter"/>
</dbReference>
<dbReference type="PANTHER" id="PTHR31508">
    <property type="entry name" value="PROTEIN PITCHFORK"/>
    <property type="match status" value="1"/>
</dbReference>
<dbReference type="AlphaFoldDB" id="A0A336KXX2"/>
<dbReference type="InterPro" id="IPR033602">
    <property type="entry name" value="CIMAP3"/>
</dbReference>
<evidence type="ECO:0000313" key="2">
    <source>
        <dbReference type="EMBL" id="SSX29408.1"/>
    </source>
</evidence>
<dbReference type="GO" id="GO:0031344">
    <property type="term" value="P:regulation of cell projection organization"/>
    <property type="evidence" value="ECO:0007669"/>
    <property type="project" value="TreeGrafter"/>
</dbReference>
<accession>A0A336KXX2</accession>
<dbReference type="EMBL" id="UFQS01001192">
    <property type="protein sequence ID" value="SSX09612.1"/>
    <property type="molecule type" value="Genomic_DNA"/>
</dbReference>
<reference evidence="1" key="1">
    <citation type="submission" date="2018-04" db="EMBL/GenBank/DDBJ databases">
        <authorList>
            <person name="Go L.Y."/>
            <person name="Mitchell J.A."/>
        </authorList>
    </citation>
    <scope>NUCLEOTIDE SEQUENCE</scope>
    <source>
        <tissue evidence="1">Whole organism</tissue>
    </source>
</reference>
<protein>
    <submittedName>
        <fullName evidence="1">CSON001261 protein</fullName>
    </submittedName>
</protein>